<gene>
    <name evidence="1" type="ORF">D7X12_06480</name>
</gene>
<dbReference type="EMBL" id="RAWG01000028">
    <property type="protein sequence ID" value="RKH45966.1"/>
    <property type="molecule type" value="Genomic_DNA"/>
</dbReference>
<organism evidence="1 2">
    <name type="scientific">Corallococcus sicarius</name>
    <dbReference type="NCBI Taxonomy" id="2316726"/>
    <lineage>
        <taxon>Bacteria</taxon>
        <taxon>Pseudomonadati</taxon>
        <taxon>Myxococcota</taxon>
        <taxon>Myxococcia</taxon>
        <taxon>Myxococcales</taxon>
        <taxon>Cystobacterineae</taxon>
        <taxon>Myxococcaceae</taxon>
        <taxon>Corallococcus</taxon>
    </lineage>
</organism>
<evidence type="ECO:0000313" key="1">
    <source>
        <dbReference type="EMBL" id="RKH45966.1"/>
    </source>
</evidence>
<dbReference type="AlphaFoldDB" id="A0A3A8NNJ7"/>
<proteinExistence type="predicted"/>
<protein>
    <submittedName>
        <fullName evidence="1">Uncharacterized protein</fullName>
    </submittedName>
</protein>
<evidence type="ECO:0000313" key="2">
    <source>
        <dbReference type="Proteomes" id="UP000273405"/>
    </source>
</evidence>
<accession>A0A3A8NNJ7</accession>
<name>A0A3A8NNJ7_9BACT</name>
<comment type="caution">
    <text evidence="1">The sequence shown here is derived from an EMBL/GenBank/DDBJ whole genome shotgun (WGS) entry which is preliminary data.</text>
</comment>
<keyword evidence="2" id="KW-1185">Reference proteome</keyword>
<reference evidence="2" key="1">
    <citation type="submission" date="2018-09" db="EMBL/GenBank/DDBJ databases">
        <authorList>
            <person name="Livingstone P.G."/>
            <person name="Whitworth D.E."/>
        </authorList>
    </citation>
    <scope>NUCLEOTIDE SEQUENCE [LARGE SCALE GENOMIC DNA]</scope>
    <source>
        <strain evidence="2">CA040B</strain>
    </source>
</reference>
<sequence>MRQSLGTKTQGEACTYTPAATEHALASTDCAQGYACTGAYSEARQCLVTCDFMAPNPFCPSGTVCGVHGQCIEQSVMGPLALPSAPRSSVRRALAASPSSAAWKARGASART</sequence>
<dbReference type="Proteomes" id="UP000273405">
    <property type="component" value="Unassembled WGS sequence"/>
</dbReference>